<feature type="coiled-coil region" evidence="1">
    <location>
        <begin position="175"/>
        <end position="266"/>
    </location>
</feature>
<name>A0AAX4J6R4_9CAUD</name>
<dbReference type="SUPFAM" id="SSF75712">
    <property type="entry name" value="Rad50 coiled-coil Zn hook"/>
    <property type="match status" value="1"/>
</dbReference>
<evidence type="ECO:0000313" key="5">
    <source>
        <dbReference type="Proteomes" id="UP001432109"/>
    </source>
</evidence>
<dbReference type="GO" id="GO:0016887">
    <property type="term" value="F:ATP hydrolysis activity"/>
    <property type="evidence" value="ECO:0007669"/>
    <property type="project" value="InterPro"/>
</dbReference>
<feature type="coiled-coil region" evidence="1">
    <location>
        <begin position="452"/>
        <end position="479"/>
    </location>
</feature>
<gene>
    <name evidence="4" type="ORF">CF5_0127</name>
</gene>
<dbReference type="CDD" id="cd00267">
    <property type="entry name" value="ABC_ATPase"/>
    <property type="match status" value="1"/>
</dbReference>
<proteinExistence type="predicted"/>
<sequence>MVKFTYVEMNNFMAIEHAKLNLDNQGLILIEGINKSNDSFDSNGSSKSSLVSSITYALYGKTEKGLKADDVVNKYKKKDTYVKLSFNIGKDVYLIERYRKHKEHKNKVKIFCNGKEITGSTNDVTDSQIQELFGIPFNTYVNAIIYGQGDIPMFSQATDKGKKEILESITKTDIYKHAQEVAKEKVKEVEEKQTQEQQEIEKLGYKKTLKQEQFDKEVEQYKSILQQKEVEEQQFKQKKQEYENELNTIDNQIQELKNNIPNVEDSTFTYSDNYNTYKEARDKALFSIDEKLRPKYNEVNTNLSIENQNINQLQNKSNQLDTSDHCPVCGSPIDNTHKIKEKESIENQIQESTKKVNAYKQALQTLSSKETEIKEKVNQIDNLLQQEEQQKKEHDKQLQQQYQEQQNIYNQISQLENKKSSLQQPILKDYSHIQEPNKKLHEKEQSELDKSIDKHKESIVNLESKKTKYKNAIDAFSNKGIRSVILDFITPFLNEKANEYLQTLSGSDIEIEFQTQVENAKGELKDKFDVIVKNNNGGLSYKSNSAGEQKRIDLAISFAIQDLIMSKDDISTNIALYDECFDGLDTIGCENVVKLLKDRLKTVSTIFVITHSQSLKPLFENTITVVKEDGISKLKGA</sequence>
<dbReference type="PANTHER" id="PTHR32114">
    <property type="entry name" value="ABC TRANSPORTER ABCH.3"/>
    <property type="match status" value="1"/>
</dbReference>
<protein>
    <submittedName>
        <fullName evidence="4">Exonuclease</fullName>
    </submittedName>
</protein>
<dbReference type="Pfam" id="PF13476">
    <property type="entry name" value="AAA_23"/>
    <property type="match status" value="1"/>
</dbReference>
<feature type="region of interest" description="Disordered" evidence="2">
    <location>
        <begin position="430"/>
        <end position="451"/>
    </location>
</feature>
<evidence type="ECO:0000259" key="3">
    <source>
        <dbReference type="Pfam" id="PF13476"/>
    </source>
</evidence>
<feature type="domain" description="Rad50/SbcC-type AAA" evidence="3">
    <location>
        <begin position="7"/>
        <end position="203"/>
    </location>
</feature>
<accession>A0AAX4J6R4</accession>
<dbReference type="InterPro" id="IPR027417">
    <property type="entry name" value="P-loop_NTPase"/>
</dbReference>
<dbReference type="InterPro" id="IPR038729">
    <property type="entry name" value="Rad50/SbcC_AAA"/>
</dbReference>
<dbReference type="GO" id="GO:0006302">
    <property type="term" value="P:double-strand break repair"/>
    <property type="evidence" value="ECO:0007669"/>
    <property type="project" value="InterPro"/>
</dbReference>
<evidence type="ECO:0000256" key="1">
    <source>
        <dbReference type="SAM" id="Coils"/>
    </source>
</evidence>
<evidence type="ECO:0000256" key="2">
    <source>
        <dbReference type="SAM" id="MobiDB-lite"/>
    </source>
</evidence>
<keyword evidence="4" id="KW-0378">Hydrolase</keyword>
<dbReference type="EMBL" id="PP034390">
    <property type="protein sequence ID" value="WRW34605.1"/>
    <property type="molecule type" value="Genomic_DNA"/>
</dbReference>
<dbReference type="SUPFAM" id="SSF52540">
    <property type="entry name" value="P-loop containing nucleoside triphosphate hydrolases"/>
    <property type="match status" value="1"/>
</dbReference>
<keyword evidence="4" id="KW-0540">Nuclease</keyword>
<feature type="coiled-coil region" evidence="1">
    <location>
        <begin position="342"/>
        <end position="418"/>
    </location>
</feature>
<evidence type="ECO:0000313" key="4">
    <source>
        <dbReference type="EMBL" id="WRW34605.1"/>
    </source>
</evidence>
<dbReference type="Gene3D" id="1.10.287.510">
    <property type="entry name" value="Helix hairpin bin"/>
    <property type="match status" value="1"/>
</dbReference>
<dbReference type="GO" id="GO:0004527">
    <property type="term" value="F:exonuclease activity"/>
    <property type="evidence" value="ECO:0007669"/>
    <property type="project" value="UniProtKB-KW"/>
</dbReference>
<reference evidence="4" key="1">
    <citation type="submission" date="2023-12" db="EMBL/GenBank/DDBJ databases">
        <title>Isolation and Characterisation of Novel Lytic Bacteriophages for therapeutic applications in Prosthetic Joint Infections.</title>
        <authorList>
            <person name="Burton N."/>
            <person name="Melo L.D.R."/>
            <person name="Pearce B."/>
            <person name="Tadesse M.D."/>
            <person name="Vryonis E."/>
            <person name="Sagona A."/>
        </authorList>
    </citation>
    <scope>NUCLEOTIDE SEQUENCE</scope>
</reference>
<keyword evidence="1" id="KW-0175">Coiled coil</keyword>
<dbReference type="PANTHER" id="PTHR32114:SF2">
    <property type="entry name" value="ABC TRANSPORTER ABCH.3"/>
    <property type="match status" value="1"/>
</dbReference>
<organism evidence="4 5">
    <name type="scientific">Staphylococcus phage CF5</name>
    <dbReference type="NCBI Taxonomy" id="3113739"/>
    <lineage>
        <taxon>Viruses</taxon>
        <taxon>Duplodnaviria</taxon>
        <taxon>Heunggongvirae</taxon>
        <taxon>Uroviricota</taxon>
        <taxon>Caudoviricetes</taxon>
        <taxon>Herelleviridae</taxon>
        <taxon>Twortvirinae</taxon>
        <taxon>Silviavirus</taxon>
    </lineage>
</organism>
<dbReference type="Proteomes" id="UP001432109">
    <property type="component" value="Segment"/>
</dbReference>
<keyword evidence="4" id="KW-0269">Exonuclease</keyword>
<dbReference type="Gene3D" id="3.40.50.300">
    <property type="entry name" value="P-loop containing nucleotide triphosphate hydrolases"/>
    <property type="match status" value="2"/>
</dbReference>